<dbReference type="GO" id="GO:0022857">
    <property type="term" value="F:transmembrane transporter activity"/>
    <property type="evidence" value="ECO:0007669"/>
    <property type="project" value="InterPro"/>
</dbReference>
<dbReference type="RefSeq" id="WP_021248956.1">
    <property type="nucleotide sequence ID" value="NZ_ATJV01000048.1"/>
</dbReference>
<dbReference type="InterPro" id="IPR036259">
    <property type="entry name" value="MFS_trans_sf"/>
</dbReference>
<feature type="transmembrane region" description="Helical" evidence="6">
    <location>
        <begin position="112"/>
        <end position="133"/>
    </location>
</feature>
<evidence type="ECO:0000313" key="8">
    <source>
        <dbReference type="EMBL" id="EPZ16115.1"/>
    </source>
</evidence>
<accession>S9ZFL4</accession>
<dbReference type="SUPFAM" id="SSF103473">
    <property type="entry name" value="MFS general substrate transporter"/>
    <property type="match status" value="1"/>
</dbReference>
<dbReference type="PATRIC" id="fig|1348657.5.peg.1530"/>
<keyword evidence="5 6" id="KW-0472">Membrane</keyword>
<proteinExistence type="predicted"/>
<feature type="transmembrane region" description="Helical" evidence="6">
    <location>
        <begin position="50"/>
        <end position="71"/>
    </location>
</feature>
<protein>
    <recommendedName>
        <fullName evidence="7">Major facilitator superfamily (MFS) profile domain-containing protein</fullName>
    </recommendedName>
</protein>
<dbReference type="PANTHER" id="PTHR43124:SF3">
    <property type="entry name" value="CHLORAMPHENICOL EFFLUX PUMP RV0191"/>
    <property type="match status" value="1"/>
</dbReference>
<comment type="caution">
    <text evidence="8">The sequence shown here is derived from an EMBL/GenBank/DDBJ whole genome shotgun (WGS) entry which is preliminary data.</text>
</comment>
<feature type="transmembrane region" description="Helical" evidence="6">
    <location>
        <begin position="254"/>
        <end position="272"/>
    </location>
</feature>
<dbReference type="Gene3D" id="1.20.1250.20">
    <property type="entry name" value="MFS general substrate transporter like domains"/>
    <property type="match status" value="2"/>
</dbReference>
<feature type="transmembrane region" description="Helical" evidence="6">
    <location>
        <begin position="217"/>
        <end position="242"/>
    </location>
</feature>
<evidence type="ECO:0000256" key="2">
    <source>
        <dbReference type="ARBA" id="ARBA00022475"/>
    </source>
</evidence>
<evidence type="ECO:0000256" key="6">
    <source>
        <dbReference type="SAM" id="Phobius"/>
    </source>
</evidence>
<evidence type="ECO:0000256" key="4">
    <source>
        <dbReference type="ARBA" id="ARBA00022989"/>
    </source>
</evidence>
<evidence type="ECO:0000313" key="9">
    <source>
        <dbReference type="Proteomes" id="UP000015455"/>
    </source>
</evidence>
<evidence type="ECO:0000259" key="7">
    <source>
        <dbReference type="PROSITE" id="PS50850"/>
    </source>
</evidence>
<dbReference type="Pfam" id="PF07690">
    <property type="entry name" value="MFS_1"/>
    <property type="match status" value="1"/>
</dbReference>
<feature type="transmembrane region" description="Helical" evidence="6">
    <location>
        <begin position="346"/>
        <end position="371"/>
    </location>
</feature>
<dbReference type="GO" id="GO:0005886">
    <property type="term" value="C:plasma membrane"/>
    <property type="evidence" value="ECO:0007669"/>
    <property type="project" value="UniProtKB-SubCell"/>
</dbReference>
<dbReference type="InterPro" id="IPR020846">
    <property type="entry name" value="MFS_dom"/>
</dbReference>
<feature type="domain" description="Major facilitator superfamily (MFS) profile" evidence="7">
    <location>
        <begin position="17"/>
        <end position="406"/>
    </location>
</feature>
<dbReference type="PROSITE" id="PS50850">
    <property type="entry name" value="MFS"/>
    <property type="match status" value="1"/>
</dbReference>
<sequence length="411" mass="42882">MRQPEVTADEAGAAQRLTNVLRWVHMTHLVDFMIFMPLGPQLLRTFDMPLTALGQLIFAYTVSAGVAGLALGATLHRFSRRRLLLGVYAGFAVSLLLTVTASGFGALLLARVIAGACGGVLSSLVQATVADYVPLERRAAALGTVMTGHALASVIGVPLGLAVASASSWRASFALVLVLVVPLMIAIARHVPGVAPAAHAPEAAGAASGLSTRLRGLAALSPAFALTFAVSASAYALGSYFAPYWVGNVGVSEAELPFVFLASGALSLFTSPRIGRLADRWGRLQVFTGAALLSLPIIAFMSRSGPLPLWLAVVLGAGFFVIVYGRWIPALALLSEWPSASQRGGFMMVNGVVTQLSMGVGALAAGAMIAFDESGRVSGFERVGDMAIVVTVLAMVIAWLLARRMARRAPR</sequence>
<evidence type="ECO:0000256" key="5">
    <source>
        <dbReference type="ARBA" id="ARBA00023136"/>
    </source>
</evidence>
<reference evidence="8 9" key="1">
    <citation type="submission" date="2013-06" db="EMBL/GenBank/DDBJ databases">
        <title>Draft genome sequence of Thauera terpenica.</title>
        <authorList>
            <person name="Liu B."/>
            <person name="Frostegard A.H."/>
            <person name="Shapleigh J.P."/>
        </authorList>
    </citation>
    <scope>NUCLEOTIDE SEQUENCE [LARGE SCALE GENOMIC DNA]</scope>
    <source>
        <strain evidence="8 9">58Eu</strain>
    </source>
</reference>
<dbReference type="EMBL" id="ATJV01000048">
    <property type="protein sequence ID" value="EPZ16115.1"/>
    <property type="molecule type" value="Genomic_DNA"/>
</dbReference>
<dbReference type="AlphaFoldDB" id="S9ZFL4"/>
<keyword evidence="3 6" id="KW-0812">Transmembrane</keyword>
<dbReference type="OrthoDB" id="9812221at2"/>
<keyword evidence="4 6" id="KW-1133">Transmembrane helix</keyword>
<gene>
    <name evidence="8" type="ORF">M622_02770</name>
</gene>
<feature type="transmembrane region" description="Helical" evidence="6">
    <location>
        <begin position="309"/>
        <end position="334"/>
    </location>
</feature>
<comment type="subcellular location">
    <subcellularLocation>
        <location evidence="1">Cell membrane</location>
        <topology evidence="1">Multi-pass membrane protein</topology>
    </subcellularLocation>
</comment>
<dbReference type="STRING" id="1348657.M622_02770"/>
<dbReference type="InterPro" id="IPR050189">
    <property type="entry name" value="MFS_Efflux_Transporters"/>
</dbReference>
<feature type="transmembrane region" description="Helical" evidence="6">
    <location>
        <begin position="140"/>
        <end position="163"/>
    </location>
</feature>
<dbReference type="eggNOG" id="COG2814">
    <property type="taxonomic scope" value="Bacteria"/>
</dbReference>
<dbReference type="PANTHER" id="PTHR43124">
    <property type="entry name" value="PURINE EFFLUX PUMP PBUE"/>
    <property type="match status" value="1"/>
</dbReference>
<dbReference type="InterPro" id="IPR011701">
    <property type="entry name" value="MFS"/>
</dbReference>
<dbReference type="Proteomes" id="UP000015455">
    <property type="component" value="Unassembled WGS sequence"/>
</dbReference>
<evidence type="ECO:0000256" key="1">
    <source>
        <dbReference type="ARBA" id="ARBA00004651"/>
    </source>
</evidence>
<keyword evidence="9" id="KW-1185">Reference proteome</keyword>
<keyword evidence="2" id="KW-1003">Cell membrane</keyword>
<evidence type="ECO:0000256" key="3">
    <source>
        <dbReference type="ARBA" id="ARBA00022692"/>
    </source>
</evidence>
<feature type="transmembrane region" description="Helical" evidence="6">
    <location>
        <begin position="284"/>
        <end position="303"/>
    </location>
</feature>
<feature type="transmembrane region" description="Helical" evidence="6">
    <location>
        <begin position="20"/>
        <end position="38"/>
    </location>
</feature>
<feature type="transmembrane region" description="Helical" evidence="6">
    <location>
        <begin position="169"/>
        <end position="188"/>
    </location>
</feature>
<name>S9ZFL4_9RHOO</name>
<feature type="transmembrane region" description="Helical" evidence="6">
    <location>
        <begin position="83"/>
        <end position="106"/>
    </location>
</feature>
<feature type="transmembrane region" description="Helical" evidence="6">
    <location>
        <begin position="383"/>
        <end position="402"/>
    </location>
</feature>
<organism evidence="8 9">
    <name type="scientific">Thauera terpenica 58Eu</name>
    <dbReference type="NCBI Taxonomy" id="1348657"/>
    <lineage>
        <taxon>Bacteria</taxon>
        <taxon>Pseudomonadati</taxon>
        <taxon>Pseudomonadota</taxon>
        <taxon>Betaproteobacteria</taxon>
        <taxon>Rhodocyclales</taxon>
        <taxon>Zoogloeaceae</taxon>
        <taxon>Thauera</taxon>
    </lineage>
</organism>